<accession>J9WAL9</accession>
<dbReference type="HOGENOM" id="CLU_3101101_0_0_11"/>
<organism evidence="2 3">
    <name type="scientific">Mycobacterium indicus pranii (strain DSM 45239 / MTCC 9506)</name>
    <dbReference type="NCBI Taxonomy" id="1232724"/>
    <lineage>
        <taxon>Bacteria</taxon>
        <taxon>Bacillati</taxon>
        <taxon>Actinomycetota</taxon>
        <taxon>Actinomycetes</taxon>
        <taxon>Mycobacteriales</taxon>
        <taxon>Mycobacteriaceae</taxon>
        <taxon>Mycobacterium</taxon>
        <taxon>Mycobacterium avium complex (MAC)</taxon>
    </lineage>
</organism>
<evidence type="ECO:0000313" key="2">
    <source>
        <dbReference type="EMBL" id="AFS13183.1"/>
    </source>
</evidence>
<evidence type="ECO:0000313" key="3">
    <source>
        <dbReference type="Proteomes" id="UP000007329"/>
    </source>
</evidence>
<sequence length="51" mass="5305">MPGSFLPPTRRSPSPGGGPPDKPIRVNIGLGVVKGSSRKLYACARGRTLDS</sequence>
<dbReference type="Proteomes" id="UP000007329">
    <property type="component" value="Chromosome"/>
</dbReference>
<dbReference type="AlphaFoldDB" id="J9WAL9"/>
<reference evidence="2 3" key="1">
    <citation type="journal article" date="2007" name="PLoS ONE">
        <title>Molecular analysis of a leprosy immunotherapeutic bacillus provides insights into Mycobacterium evolution.</title>
        <authorList>
            <person name="Ahmed N."/>
            <person name="Saini V."/>
            <person name="Raghuvanshi S."/>
            <person name="Khurana J.P."/>
            <person name="Tyagi A.K."/>
            <person name="Tyagi A.K."/>
            <person name="Hasnain S.E."/>
        </authorList>
    </citation>
    <scope>NUCLEOTIDE SEQUENCE [LARGE SCALE GENOMIC DNA]</scope>
    <source>
        <strain evidence="2">MTCC 9506</strain>
    </source>
</reference>
<evidence type="ECO:0000256" key="1">
    <source>
        <dbReference type="SAM" id="MobiDB-lite"/>
    </source>
</evidence>
<reference evidence="2 3" key="2">
    <citation type="journal article" date="2012" name="Nucleic Acids Res.">
        <title>Massive gene acquisitions in Mycobacterium indicus pranii provide a perspective on mycobacterial evolution.</title>
        <authorList>
            <person name="Saini V."/>
            <person name="Raghuvanshi S."/>
            <person name="Khurana J.P."/>
            <person name="Ahmed N."/>
            <person name="Hasnain S.E."/>
            <person name="Tyagi A.K."/>
            <person name="Tyagi A.K."/>
        </authorList>
    </citation>
    <scope>NUCLEOTIDE SEQUENCE [LARGE SCALE GENOMIC DNA]</scope>
    <source>
        <strain evidence="3">DSM 45239 / MTCC 9506</strain>
    </source>
</reference>
<dbReference type="KEGG" id="mid:MIP_01713"/>
<name>J9WAL9_MYCIP</name>
<feature type="region of interest" description="Disordered" evidence="1">
    <location>
        <begin position="1"/>
        <end position="25"/>
    </location>
</feature>
<dbReference type="PATRIC" id="fig|1232724.3.peg.1209"/>
<dbReference type="EMBL" id="CP002275">
    <property type="protein sequence ID" value="AFS13183.1"/>
    <property type="molecule type" value="Genomic_DNA"/>
</dbReference>
<protein>
    <submittedName>
        <fullName evidence="2">Diaminopimelate decarboxylase</fullName>
    </submittedName>
</protein>
<gene>
    <name evidence="2" type="ORF">MIP_01713</name>
</gene>
<proteinExistence type="predicted"/>